<keyword evidence="1" id="KW-0812">Transmembrane</keyword>
<proteinExistence type="predicted"/>
<dbReference type="Proteomes" id="UP000290289">
    <property type="component" value="Chromosome 1"/>
</dbReference>
<protein>
    <recommendedName>
        <fullName evidence="2">RNase H type-1 domain-containing protein</fullName>
    </recommendedName>
</protein>
<dbReference type="InterPro" id="IPR044730">
    <property type="entry name" value="RNase_H-like_dom_plant"/>
</dbReference>
<evidence type="ECO:0000313" key="3">
    <source>
        <dbReference type="EMBL" id="RXI09273.1"/>
    </source>
</evidence>
<reference evidence="3 4" key="1">
    <citation type="submission" date="2018-10" db="EMBL/GenBank/DDBJ databases">
        <title>A high-quality apple genome assembly.</title>
        <authorList>
            <person name="Hu J."/>
        </authorList>
    </citation>
    <scope>NUCLEOTIDE SEQUENCE [LARGE SCALE GENOMIC DNA]</scope>
    <source>
        <strain evidence="4">cv. HFTH1</strain>
        <tissue evidence="3">Young leaf</tissue>
    </source>
</reference>
<dbReference type="GO" id="GO:0003676">
    <property type="term" value="F:nucleic acid binding"/>
    <property type="evidence" value="ECO:0007669"/>
    <property type="project" value="InterPro"/>
</dbReference>
<feature type="transmembrane region" description="Helical" evidence="1">
    <location>
        <begin position="45"/>
        <end position="64"/>
    </location>
</feature>
<dbReference type="InterPro" id="IPR002156">
    <property type="entry name" value="RNaseH_domain"/>
</dbReference>
<keyword evidence="4" id="KW-1185">Reference proteome</keyword>
<organism evidence="3 4">
    <name type="scientific">Malus domestica</name>
    <name type="common">Apple</name>
    <name type="synonym">Pyrus malus</name>
    <dbReference type="NCBI Taxonomy" id="3750"/>
    <lineage>
        <taxon>Eukaryota</taxon>
        <taxon>Viridiplantae</taxon>
        <taxon>Streptophyta</taxon>
        <taxon>Embryophyta</taxon>
        <taxon>Tracheophyta</taxon>
        <taxon>Spermatophyta</taxon>
        <taxon>Magnoliopsida</taxon>
        <taxon>eudicotyledons</taxon>
        <taxon>Gunneridae</taxon>
        <taxon>Pentapetalae</taxon>
        <taxon>rosids</taxon>
        <taxon>fabids</taxon>
        <taxon>Rosales</taxon>
        <taxon>Rosaceae</taxon>
        <taxon>Amygdaloideae</taxon>
        <taxon>Maleae</taxon>
        <taxon>Malus</taxon>
    </lineage>
</organism>
<sequence length="785" mass="88779">MPLCNQTTLSVFLCIASSAVVSMGFAMNCAAMSLNKTSFVAMGNWGLASWALALVMVVGIGAWIQRLQWRWMCRESVKGGMEVNLFERIEKLEEDLRSSATIMCVLSRQLEKLGIRFRVTRKALKEPIAEMQDNVGNDISALAQKNYEATRVLAAQEDILEKELGEIQKVLLAMQQKQLELILAIATSGKVRESRQCCRLLTKSSKPDYLIMFGPYIDAKMREMSAILKWTNAQLTLFYLDISWPKLSNRVPFASIGPNYTNTLHVKKFIDRKRRGYRLTKHCKYREYQSATCRETLSAKEMEELRKLEDVQRMLTFLQSRGLLTTSSHDDSSSFLAKLILFLEQPCGELDLGKKCSLVSEYMPRISAAFLEEASKCITGEGHGENCENALQFDCGHKLESSSLHTDFEEMAMVGLDAMQRANSTLEDFLDALNEKTLHAASSELTISERGTEAEGQWLIARCASAFKGAPFRPLSCALECHGLLTKRMQDEFKSGEEYWALERKLCYALMNKMEIVVEDVVKAIHLKSFDYRVLNLLLYQIRGEEEDVIENSFNILRMFVKMYGASAPTVLGGGDWRLNNHTEQYHSFRPPELRLLVSHNASVPLISAKYIVEAEEKYNNLLKRLDPQLSLNYQRRCVEATKEGSFSTGGWFWVGVKRVCWDLQASWGCGTIVAEAAAVRPALLFCRNCGRTKVEVESGSQSLIRMINRQMGRDAILGVLFDIDSLAMHFDFVKFGFAMREGNFATHKVASFATKHGGEFLWDEIGPDFLFNILATDVNLVIQL</sequence>
<dbReference type="PANTHER" id="PTHR35754">
    <property type="entry name" value="ATP SYNTHASE SUBUNIT B"/>
    <property type="match status" value="1"/>
</dbReference>
<name>A0A498KWG8_MALDO</name>
<comment type="caution">
    <text evidence="3">The sequence shown here is derived from an EMBL/GenBank/DDBJ whole genome shotgun (WGS) entry which is preliminary data.</text>
</comment>
<keyword evidence="1" id="KW-1133">Transmembrane helix</keyword>
<accession>A0A498KWG8</accession>
<dbReference type="EMBL" id="RDQH01000327">
    <property type="protein sequence ID" value="RXI09273.1"/>
    <property type="molecule type" value="Genomic_DNA"/>
</dbReference>
<gene>
    <name evidence="3" type="ORF">DVH24_033890</name>
</gene>
<dbReference type="STRING" id="3750.A0A498KWG8"/>
<dbReference type="GO" id="GO:0004523">
    <property type="term" value="F:RNA-DNA hybrid ribonuclease activity"/>
    <property type="evidence" value="ECO:0007669"/>
    <property type="project" value="InterPro"/>
</dbReference>
<feature type="transmembrane region" description="Helical" evidence="1">
    <location>
        <begin position="12"/>
        <end position="33"/>
    </location>
</feature>
<evidence type="ECO:0000313" key="4">
    <source>
        <dbReference type="Proteomes" id="UP000290289"/>
    </source>
</evidence>
<dbReference type="AlphaFoldDB" id="A0A498KWG8"/>
<evidence type="ECO:0000259" key="2">
    <source>
        <dbReference type="Pfam" id="PF13456"/>
    </source>
</evidence>
<feature type="domain" description="RNase H type-1" evidence="2">
    <location>
        <begin position="673"/>
        <end position="754"/>
    </location>
</feature>
<dbReference type="CDD" id="cd06222">
    <property type="entry name" value="RNase_H_like"/>
    <property type="match status" value="1"/>
</dbReference>
<dbReference type="Pfam" id="PF13456">
    <property type="entry name" value="RVT_3"/>
    <property type="match status" value="1"/>
</dbReference>
<evidence type="ECO:0000256" key="1">
    <source>
        <dbReference type="SAM" id="Phobius"/>
    </source>
</evidence>
<keyword evidence="1" id="KW-0472">Membrane</keyword>
<dbReference type="PANTHER" id="PTHR35754:SF2">
    <property type="entry name" value="ATP SYNTHASE SUBUNIT B"/>
    <property type="match status" value="1"/>
</dbReference>